<dbReference type="EMBL" id="MCGH01000002">
    <property type="protein sequence ID" value="ODM06637.1"/>
    <property type="molecule type" value="Genomic_DNA"/>
</dbReference>
<dbReference type="AlphaFoldDB" id="A0A1E3ADL3"/>
<evidence type="ECO:0000313" key="1">
    <source>
        <dbReference type="EMBL" id="ODM06637.1"/>
    </source>
</evidence>
<proteinExistence type="predicted"/>
<evidence type="ECO:0000313" key="2">
    <source>
        <dbReference type="Proteomes" id="UP000094067"/>
    </source>
</evidence>
<name>A0A1E3ADL3_9FIRM</name>
<protein>
    <submittedName>
        <fullName evidence="1">Uncharacterized protein</fullName>
    </submittedName>
</protein>
<dbReference type="PATRIC" id="fig|1432052.4.peg.2822"/>
<comment type="caution">
    <text evidence="1">The sequence shown here is derived from an EMBL/GenBank/DDBJ whole genome shotgun (WGS) entry which is preliminary data.</text>
</comment>
<dbReference type="InterPro" id="IPR005361">
    <property type="entry name" value="UPF0158"/>
</dbReference>
<accession>A0A1E3ADL3</accession>
<dbReference type="Pfam" id="PF03682">
    <property type="entry name" value="UPF0158"/>
    <property type="match status" value="1"/>
</dbReference>
<dbReference type="Proteomes" id="UP000094067">
    <property type="component" value="Unassembled WGS sequence"/>
</dbReference>
<organism evidence="1 2">
    <name type="scientific">Eisenbergiella tayi</name>
    <dbReference type="NCBI Taxonomy" id="1432052"/>
    <lineage>
        <taxon>Bacteria</taxon>
        <taxon>Bacillati</taxon>
        <taxon>Bacillota</taxon>
        <taxon>Clostridia</taxon>
        <taxon>Lachnospirales</taxon>
        <taxon>Lachnospiraceae</taxon>
        <taxon>Eisenbergiella</taxon>
    </lineage>
</organism>
<dbReference type="RefSeq" id="WP_242879770.1">
    <property type="nucleotide sequence ID" value="NZ_MCGH01000002.1"/>
</dbReference>
<sequence length="99" mass="11576">MKIKLDVILDAIEMADDNYTYFLDLETGESVFLADELITGLDNEGLEDEIDENPERYLRLPTKFEIHEYHIMEEFIWTLNGERADKLECAIRGRGAFED</sequence>
<gene>
    <name evidence="1" type="ORF">BEI61_02527</name>
</gene>
<reference evidence="1 2" key="1">
    <citation type="submission" date="2016-07" db="EMBL/GenBank/DDBJ databases">
        <title>Characterization of isolates of Eisenbergiella tayi derived from blood cultures, using whole genome sequencing.</title>
        <authorList>
            <person name="Burdz T."/>
            <person name="Wiebe D."/>
            <person name="Huynh C."/>
            <person name="Bernard K."/>
        </authorList>
    </citation>
    <scope>NUCLEOTIDE SEQUENCE [LARGE SCALE GENOMIC DNA]</scope>
    <source>
        <strain evidence="1 2">NML 110608</strain>
    </source>
</reference>